<evidence type="ECO:0000313" key="6">
    <source>
        <dbReference type="Proteomes" id="UP001431572"/>
    </source>
</evidence>
<evidence type="ECO:0000256" key="2">
    <source>
        <dbReference type="ARBA" id="ARBA00023027"/>
    </source>
</evidence>
<dbReference type="Pfam" id="PF03720">
    <property type="entry name" value="UDPG_MGDP_dh_C"/>
    <property type="match status" value="1"/>
</dbReference>
<dbReference type="PANTHER" id="PTHR43491">
    <property type="entry name" value="UDP-N-ACETYL-D-MANNOSAMINE DEHYDROGENASE"/>
    <property type="match status" value="1"/>
</dbReference>
<dbReference type="EMBL" id="CP128400">
    <property type="protein sequence ID" value="WJW68838.1"/>
    <property type="molecule type" value="Genomic_DNA"/>
</dbReference>
<dbReference type="Pfam" id="PF00984">
    <property type="entry name" value="UDPG_MGDP_dh"/>
    <property type="match status" value="1"/>
</dbReference>
<name>A0ABY9B6J9_9CHLR</name>
<dbReference type="InterPro" id="IPR014027">
    <property type="entry name" value="UDP-Glc/GDP-Man_DH_C"/>
</dbReference>
<sequence length="493" mass="53858">MMTVTEINEQVIIDNKRTVTVSSAGAALLNRLETRQAIVAIIGLGYVGLPLAVAYAEAGFRVVGLDIDKRRVATLNAGKSHIEDISSERVAAIITPLTGLNNRQPRVGKQDGEKATGSLSVTTDYNILQDVDAVIICVPTPLSKTKDPDMSYIISAADEIALRIHTGMLIVLESTTYPGTTEELILPLLEQAQNKNNTHGFNSDSRSALVVGRDFFLAFSPERIDPGRKDWTVRTTPKVIGGVTPTCLQVALKLYGSAIETVVPVSSPRAAEMVKLLENTFRAVNIGLINEVAIMCEHLGVSVWEVIDAAKTKPFGFMTFYPGPGLGGHCIPVDPHYLAWKLKTLNYNARFIQLAEEINFGMPHYVLTKISDALNLNAKPIRGSRVVVLGVSYKEDVGDLRESPALDLIHLLQEKGANVAYHDPYVPALAVADLSLNSIELDENALNQADCVVITTAHRCFDWNWIVENSHLVVDTRNATRHVEGHSDRIVLL</sequence>
<dbReference type="RefSeq" id="WP_341470742.1">
    <property type="nucleotide sequence ID" value="NZ_CP128400.1"/>
</dbReference>
<dbReference type="InterPro" id="IPR001732">
    <property type="entry name" value="UDP-Glc/GDP-Man_DH_N"/>
</dbReference>
<proteinExistence type="inferred from homology"/>
<evidence type="ECO:0000259" key="4">
    <source>
        <dbReference type="SMART" id="SM00984"/>
    </source>
</evidence>
<dbReference type="InterPro" id="IPR036291">
    <property type="entry name" value="NAD(P)-bd_dom_sf"/>
</dbReference>
<evidence type="ECO:0000256" key="3">
    <source>
        <dbReference type="PIRNR" id="PIRNR000124"/>
    </source>
</evidence>
<dbReference type="InterPro" id="IPR008927">
    <property type="entry name" value="6-PGluconate_DH-like_C_sf"/>
</dbReference>
<dbReference type="Proteomes" id="UP001431572">
    <property type="component" value="Chromosome 2"/>
</dbReference>
<dbReference type="Pfam" id="PF03721">
    <property type="entry name" value="UDPG_MGDP_dh_N"/>
    <property type="match status" value="1"/>
</dbReference>
<comment type="similarity">
    <text evidence="3">Belongs to the UDP-glucose/GDP-mannose dehydrogenase family.</text>
</comment>
<dbReference type="InterPro" id="IPR017476">
    <property type="entry name" value="UDP-Glc/GDP-Man"/>
</dbReference>
<dbReference type="InterPro" id="IPR036220">
    <property type="entry name" value="UDP-Glc/GDP-Man_DH_C_sf"/>
</dbReference>
<dbReference type="Gene3D" id="3.40.50.720">
    <property type="entry name" value="NAD(P)-binding Rossmann-like Domain"/>
    <property type="match status" value="2"/>
</dbReference>
<dbReference type="PIRSF" id="PIRSF000124">
    <property type="entry name" value="UDPglc_GDPman_dh"/>
    <property type="match status" value="1"/>
</dbReference>
<dbReference type="SUPFAM" id="SSF52413">
    <property type="entry name" value="UDP-glucose/GDP-mannose dehydrogenase C-terminal domain"/>
    <property type="match status" value="1"/>
</dbReference>
<dbReference type="NCBIfam" id="TIGR03026">
    <property type="entry name" value="NDP-sugDHase"/>
    <property type="match status" value="1"/>
</dbReference>
<dbReference type="SUPFAM" id="SSF48179">
    <property type="entry name" value="6-phosphogluconate dehydrogenase C-terminal domain-like"/>
    <property type="match status" value="1"/>
</dbReference>
<keyword evidence="2" id="KW-0520">NAD</keyword>
<organism evidence="5 6">
    <name type="scientific">Candidatus Chlorohelix allophototropha</name>
    <dbReference type="NCBI Taxonomy" id="3003348"/>
    <lineage>
        <taxon>Bacteria</taxon>
        <taxon>Bacillati</taxon>
        <taxon>Chloroflexota</taxon>
        <taxon>Chloroflexia</taxon>
        <taxon>Candidatus Chloroheliales</taxon>
        <taxon>Candidatus Chloroheliaceae</taxon>
        <taxon>Candidatus Chlorohelix</taxon>
    </lineage>
</organism>
<dbReference type="InterPro" id="IPR028359">
    <property type="entry name" value="UDP_ManNAc/GlcNAc_DH"/>
</dbReference>
<evidence type="ECO:0000313" key="5">
    <source>
        <dbReference type="EMBL" id="WJW68838.1"/>
    </source>
</evidence>
<dbReference type="PANTHER" id="PTHR43491:SF1">
    <property type="entry name" value="UDP-N-ACETYL-D-MANNOSAMINE DEHYDROGENASE"/>
    <property type="match status" value="1"/>
</dbReference>
<evidence type="ECO:0000256" key="1">
    <source>
        <dbReference type="ARBA" id="ARBA00023002"/>
    </source>
</evidence>
<keyword evidence="6" id="KW-1185">Reference proteome</keyword>
<reference evidence="5" key="1">
    <citation type="journal article" date="2024" name="Nature">
        <title>Anoxygenic phototroph of the Chloroflexota uses a type I reaction centre.</title>
        <authorList>
            <person name="Tsuji J.M."/>
            <person name="Shaw N.A."/>
            <person name="Nagashima S."/>
            <person name="Venkiteswaran J.J."/>
            <person name="Schiff S.L."/>
            <person name="Watanabe T."/>
            <person name="Fukui M."/>
            <person name="Hanada S."/>
            <person name="Tank M."/>
            <person name="Neufeld J.D."/>
        </authorList>
    </citation>
    <scope>NUCLEOTIDE SEQUENCE</scope>
    <source>
        <strain evidence="5">L227-S17</strain>
    </source>
</reference>
<keyword evidence="1" id="KW-0560">Oxidoreductase</keyword>
<protein>
    <submittedName>
        <fullName evidence="5">Nucleotide sugar dehydrogenase</fullName>
    </submittedName>
</protein>
<dbReference type="InterPro" id="IPR014026">
    <property type="entry name" value="UDP-Glc/GDP-Man_DH_dimer"/>
</dbReference>
<dbReference type="SUPFAM" id="SSF51735">
    <property type="entry name" value="NAD(P)-binding Rossmann-fold domains"/>
    <property type="match status" value="1"/>
</dbReference>
<feature type="domain" description="UDP-glucose/GDP-mannose dehydrogenase C-terminal" evidence="4">
    <location>
        <begin position="387"/>
        <end position="482"/>
    </location>
</feature>
<dbReference type="SMART" id="SM00984">
    <property type="entry name" value="UDPG_MGDP_dh_C"/>
    <property type="match status" value="1"/>
</dbReference>
<gene>
    <name evidence="5" type="ORF">OZ401_004457</name>
</gene>
<dbReference type="PIRSF" id="PIRSF500136">
    <property type="entry name" value="UDP_ManNAc_DH"/>
    <property type="match status" value="1"/>
</dbReference>
<accession>A0ABY9B6J9</accession>